<proteinExistence type="predicted"/>
<dbReference type="EMBL" id="CP101717">
    <property type="protein sequence ID" value="WLD56917.1"/>
    <property type="molecule type" value="Genomic_DNA"/>
</dbReference>
<gene>
    <name evidence="1" type="ORF">NFC81_09255</name>
</gene>
<dbReference type="AlphaFoldDB" id="A0AB38YC55"/>
<name>A0AB38YC55_9GAMM</name>
<sequence>MIEFLHSPGNLTAKTIQADGTVAAVHAQLGQPEYDVLLAAMQQIDELREERDQFAMALDVENTSTSGLVRCYQQVIADLNNYTRASVHGGKEMPFYNEACVLLRRMAEIDRTGRTGRKVA</sequence>
<protein>
    <submittedName>
        <fullName evidence="1">Uncharacterized protein</fullName>
    </submittedName>
</protein>
<evidence type="ECO:0000313" key="1">
    <source>
        <dbReference type="EMBL" id="WLD56917.1"/>
    </source>
</evidence>
<organism evidence="1">
    <name type="scientific">Salinispirillum sp. LH 10-3-1</name>
    <dbReference type="NCBI Taxonomy" id="2952525"/>
    <lineage>
        <taxon>Bacteria</taxon>
        <taxon>Pseudomonadati</taxon>
        <taxon>Pseudomonadota</taxon>
        <taxon>Gammaproteobacteria</taxon>
        <taxon>Oceanospirillales</taxon>
        <taxon>Saccharospirillaceae</taxon>
        <taxon>Salinispirillum</taxon>
    </lineage>
</organism>
<dbReference type="RefSeq" id="WP_304994203.1">
    <property type="nucleotide sequence ID" value="NZ_CP101717.1"/>
</dbReference>
<reference evidence="1" key="1">
    <citation type="submission" date="2022-07" db="EMBL/GenBank/DDBJ databases">
        <title>Complete genome sequence of Salinispirillum sp. LH10-3-1 capable of multiple carbohydrate inversion isolated from a soda lake.</title>
        <authorList>
            <person name="Liu J."/>
            <person name="Zhai Y."/>
            <person name="Zhang H."/>
            <person name="Yang H."/>
            <person name="Qu J."/>
            <person name="Li J."/>
        </authorList>
    </citation>
    <scope>NUCLEOTIDE SEQUENCE</scope>
    <source>
        <strain evidence="1">LH 10-3-1</strain>
    </source>
</reference>
<accession>A0AB38YC55</accession>